<comment type="caution">
    <text evidence="2">The sequence shown here is derived from an EMBL/GenBank/DDBJ whole genome shotgun (WGS) entry which is preliminary data.</text>
</comment>
<dbReference type="InterPro" id="IPR051790">
    <property type="entry name" value="Cytochrome_c-biogenesis_DsbD"/>
</dbReference>
<evidence type="ECO:0000313" key="2">
    <source>
        <dbReference type="EMBL" id="OHA47287.1"/>
    </source>
</evidence>
<gene>
    <name evidence="2" type="ORF">A2541_01885</name>
</gene>
<feature type="transmembrane region" description="Helical" evidence="1">
    <location>
        <begin position="84"/>
        <end position="108"/>
    </location>
</feature>
<keyword evidence="1" id="KW-0472">Membrane</keyword>
<protein>
    <submittedName>
        <fullName evidence="2">Uncharacterized protein</fullName>
    </submittedName>
</protein>
<sequence length="251" mass="27959">MKLRHYLSLVGLVFFLTVFALIYTGIIDVNYLDLRSKISWLPLLIVVAAFVDSINPCAFSVLFITLAFLFSLGHSRSRIIKTGLVYVGGIFLTYILIGLGILKVLTIFNIPNGMAKLGAIAIIIFGIINLLNEFFPNFPIKLKMPDASHSKVGELIAKATIPTAFILGLLVGMFEFPCTGGPYLLVLGLLHDEGSFMTGFWYLVLYNFIFVLPLLIALFISTDKPILEKLDKLRKLETKKSRVWVALIVIV</sequence>
<dbReference type="Proteomes" id="UP000176965">
    <property type="component" value="Unassembled WGS sequence"/>
</dbReference>
<accession>A0A1G2PG70</accession>
<reference evidence="2 3" key="1">
    <citation type="journal article" date="2016" name="Nat. Commun.">
        <title>Thousands of microbial genomes shed light on interconnected biogeochemical processes in an aquifer system.</title>
        <authorList>
            <person name="Anantharaman K."/>
            <person name="Brown C.T."/>
            <person name="Hug L.A."/>
            <person name="Sharon I."/>
            <person name="Castelle C.J."/>
            <person name="Probst A.J."/>
            <person name="Thomas B.C."/>
            <person name="Singh A."/>
            <person name="Wilkins M.J."/>
            <person name="Karaoz U."/>
            <person name="Brodie E.L."/>
            <person name="Williams K.H."/>
            <person name="Hubbard S.S."/>
            <person name="Banfield J.F."/>
        </authorList>
    </citation>
    <scope>NUCLEOTIDE SEQUENCE [LARGE SCALE GENOMIC DNA]</scope>
</reference>
<feature type="transmembrane region" description="Helical" evidence="1">
    <location>
        <begin position="155"/>
        <end position="174"/>
    </location>
</feature>
<evidence type="ECO:0000256" key="1">
    <source>
        <dbReference type="SAM" id="Phobius"/>
    </source>
</evidence>
<feature type="transmembrane region" description="Helical" evidence="1">
    <location>
        <begin position="199"/>
        <end position="220"/>
    </location>
</feature>
<dbReference type="PANTHER" id="PTHR31272">
    <property type="entry name" value="CYTOCHROME C-TYPE BIOGENESIS PROTEIN HI_1454-RELATED"/>
    <property type="match status" value="1"/>
</dbReference>
<proteinExistence type="predicted"/>
<dbReference type="PANTHER" id="PTHR31272:SF9">
    <property type="entry name" value="BLL1027 PROTEIN"/>
    <property type="match status" value="1"/>
</dbReference>
<dbReference type="AlphaFoldDB" id="A0A1G2PG70"/>
<feature type="transmembrane region" description="Helical" evidence="1">
    <location>
        <begin position="39"/>
        <end position="72"/>
    </location>
</feature>
<name>A0A1G2PG70_9BACT</name>
<dbReference type="STRING" id="1802338.A2541_01885"/>
<feature type="transmembrane region" description="Helical" evidence="1">
    <location>
        <begin position="7"/>
        <end position="27"/>
    </location>
</feature>
<feature type="transmembrane region" description="Helical" evidence="1">
    <location>
        <begin position="114"/>
        <end position="135"/>
    </location>
</feature>
<keyword evidence="1" id="KW-0812">Transmembrane</keyword>
<dbReference type="EMBL" id="MHSQ01000018">
    <property type="protein sequence ID" value="OHA47287.1"/>
    <property type="molecule type" value="Genomic_DNA"/>
</dbReference>
<keyword evidence="1" id="KW-1133">Transmembrane helix</keyword>
<evidence type="ECO:0000313" key="3">
    <source>
        <dbReference type="Proteomes" id="UP000176965"/>
    </source>
</evidence>
<organism evidence="2 3">
    <name type="scientific">Candidatus Taylorbacteria bacterium RIFOXYD2_FULL_36_9</name>
    <dbReference type="NCBI Taxonomy" id="1802338"/>
    <lineage>
        <taxon>Bacteria</taxon>
        <taxon>Candidatus Tayloriibacteriota</taxon>
    </lineage>
</organism>